<dbReference type="RefSeq" id="WP_154798028.1">
    <property type="nucleotide sequence ID" value="NZ_CP052757.1"/>
</dbReference>
<sequence length="115" mass="11742">MTAGATPGPRGMRVGVSARGVEVDDGQGGVLAPWADVRRVTAFALDAVVRTVRYVSFDLVNGHSVEVDDAAPEWGDLVATLPGVARLGVADLPAALDALAPGGDVLVLAEPARSR</sequence>
<reference evidence="2" key="1">
    <citation type="journal article" date="2022" name="Int. J. Syst. Evol. Microbiol.">
        <title>Cellulosimicrobium protaetiae sp. nov., isolated from the gut of the larva of Protaetia brevitarsis seulensis.</title>
        <authorList>
            <person name="Le Han H."/>
            <person name="Nguyen T.T.H."/>
            <person name="Li Z."/>
            <person name="Shin N.R."/>
            <person name="Kim S.G."/>
        </authorList>
    </citation>
    <scope>NUCLEOTIDE SEQUENCE [LARGE SCALE GENOMIC DNA]</scope>
    <source>
        <strain evidence="2">BI34</strain>
    </source>
</reference>
<dbReference type="EMBL" id="CP052757">
    <property type="protein sequence ID" value="QJW35948.1"/>
    <property type="molecule type" value="Genomic_DNA"/>
</dbReference>
<evidence type="ECO:0000313" key="2">
    <source>
        <dbReference type="Proteomes" id="UP000451354"/>
    </source>
</evidence>
<gene>
    <name evidence="1" type="ORF">FIC82_006815</name>
</gene>
<name>A0A6M5UFS1_9MICO</name>
<dbReference type="KEGG" id="cprt:FIC82_006815"/>
<dbReference type="AlphaFoldDB" id="A0A6M5UFS1"/>
<proteinExistence type="predicted"/>
<accession>A0A6M5UFS1</accession>
<protein>
    <submittedName>
        <fullName evidence="1">Uncharacterized protein</fullName>
    </submittedName>
</protein>
<organism evidence="1 2">
    <name type="scientific">Cellulosimicrobium protaetiae</name>
    <dbReference type="NCBI Taxonomy" id="2587808"/>
    <lineage>
        <taxon>Bacteria</taxon>
        <taxon>Bacillati</taxon>
        <taxon>Actinomycetota</taxon>
        <taxon>Actinomycetes</taxon>
        <taxon>Micrococcales</taxon>
        <taxon>Promicromonosporaceae</taxon>
        <taxon>Cellulosimicrobium</taxon>
    </lineage>
</organism>
<dbReference type="Proteomes" id="UP000451354">
    <property type="component" value="Chromosome"/>
</dbReference>
<evidence type="ECO:0000313" key="1">
    <source>
        <dbReference type="EMBL" id="QJW35948.1"/>
    </source>
</evidence>
<keyword evidence="2" id="KW-1185">Reference proteome</keyword>
<dbReference type="OrthoDB" id="5149167at2"/>